<dbReference type="OrthoDB" id="30736at2157"/>
<dbReference type="CDD" id="cd01335">
    <property type="entry name" value="Radical_SAM"/>
    <property type="match status" value="1"/>
</dbReference>
<dbReference type="GO" id="GO:0003824">
    <property type="term" value="F:catalytic activity"/>
    <property type="evidence" value="ECO:0007669"/>
    <property type="project" value="InterPro"/>
</dbReference>
<protein>
    <submittedName>
        <fullName evidence="8">Radical SAM domain protein</fullName>
    </submittedName>
</protein>
<dbReference type="PROSITE" id="PS51918">
    <property type="entry name" value="RADICAL_SAM"/>
    <property type="match status" value="1"/>
</dbReference>
<feature type="domain" description="Radical SAM core" evidence="7">
    <location>
        <begin position="32"/>
        <end position="248"/>
    </location>
</feature>
<evidence type="ECO:0000313" key="8">
    <source>
        <dbReference type="EMBL" id="ADN49727.1"/>
    </source>
</evidence>
<dbReference type="KEGG" id="vdi:Vdis_0321"/>
<dbReference type="InterPro" id="IPR050377">
    <property type="entry name" value="Radical_SAM_PqqE_MftC-like"/>
</dbReference>
<dbReference type="InterPro" id="IPR034391">
    <property type="entry name" value="AdoMet-like_SPASM_containing"/>
</dbReference>
<evidence type="ECO:0000259" key="7">
    <source>
        <dbReference type="PROSITE" id="PS51918"/>
    </source>
</evidence>
<dbReference type="SUPFAM" id="SSF102114">
    <property type="entry name" value="Radical SAM enzymes"/>
    <property type="match status" value="1"/>
</dbReference>
<evidence type="ECO:0000256" key="3">
    <source>
        <dbReference type="ARBA" id="ARBA00022691"/>
    </source>
</evidence>
<proteinExistence type="predicted"/>
<evidence type="ECO:0000313" key="9">
    <source>
        <dbReference type="Proteomes" id="UP000006681"/>
    </source>
</evidence>
<keyword evidence="5" id="KW-0408">Iron</keyword>
<dbReference type="SFLD" id="SFLDG01386">
    <property type="entry name" value="main_SPASM_domain-containing"/>
    <property type="match status" value="1"/>
</dbReference>
<evidence type="ECO:0000256" key="4">
    <source>
        <dbReference type="ARBA" id="ARBA00022723"/>
    </source>
</evidence>
<dbReference type="SFLD" id="SFLDG01067">
    <property type="entry name" value="SPASM/twitch_domain_containing"/>
    <property type="match status" value="1"/>
</dbReference>
<dbReference type="GO" id="GO:0006783">
    <property type="term" value="P:heme biosynthetic process"/>
    <property type="evidence" value="ECO:0007669"/>
    <property type="project" value="TreeGrafter"/>
</dbReference>
<dbReference type="Proteomes" id="UP000006681">
    <property type="component" value="Chromosome"/>
</dbReference>
<dbReference type="HOGENOM" id="CLU_009273_4_0_2"/>
<dbReference type="STRING" id="572478.Vdis_0321"/>
<organism evidence="8 9">
    <name type="scientific">Vulcanisaeta distributa (strain DSM 14429 / JCM 11212 / NBRC 100878 / IC-017)</name>
    <dbReference type="NCBI Taxonomy" id="572478"/>
    <lineage>
        <taxon>Archaea</taxon>
        <taxon>Thermoproteota</taxon>
        <taxon>Thermoprotei</taxon>
        <taxon>Thermoproteales</taxon>
        <taxon>Thermoproteaceae</taxon>
        <taxon>Vulcanisaeta</taxon>
    </lineage>
</organism>
<evidence type="ECO:0000256" key="2">
    <source>
        <dbReference type="ARBA" id="ARBA00022485"/>
    </source>
</evidence>
<keyword evidence="4" id="KW-0479">Metal-binding</keyword>
<reference evidence="9" key="2">
    <citation type="journal article" date="2010" name="Stand. Genomic Sci.">
        <title>Complete genome sequence of Vulcanisaeta distributa type strain (IC-017T).</title>
        <authorList>
            <person name="Mavromatis K."/>
            <person name="Sikorski J."/>
            <person name="Pabst E."/>
            <person name="Teshima H."/>
            <person name="Lapidus A."/>
            <person name="Lucas S."/>
            <person name="Nolan M."/>
            <person name="Glavina Del Rio T."/>
            <person name="Cheng J."/>
            <person name="Bruce D."/>
            <person name="Goodwin L."/>
            <person name="Pitluck S."/>
            <person name="Liolios K."/>
            <person name="Ivanova N."/>
            <person name="Mikhailova N."/>
            <person name="Pati A."/>
            <person name="Chen A."/>
            <person name="Palaniappan K."/>
            <person name="Land M."/>
            <person name="Hauser L."/>
            <person name="Chang Y."/>
            <person name="Jeffries C."/>
            <person name="Rohde M."/>
            <person name="Spring S."/>
            <person name="Goker M."/>
            <person name="Wirth R."/>
            <person name="Woyke T."/>
            <person name="Bristow J."/>
            <person name="Eisen J."/>
            <person name="Markowitz V."/>
            <person name="Hugenholtz P."/>
            <person name="Klenk H."/>
            <person name="Kyrpides N."/>
        </authorList>
    </citation>
    <scope>NUCLEOTIDE SEQUENCE [LARGE SCALE GENOMIC DNA]</scope>
    <source>
        <strain evidence="9">DSM 14429 / JCM 11212 / NBRC 100878 / IC-017</strain>
    </source>
</reference>
<keyword evidence="3" id="KW-0949">S-adenosyl-L-methionine</keyword>
<dbReference type="PANTHER" id="PTHR11228:SF7">
    <property type="entry name" value="PQQA PEPTIDE CYCLASE"/>
    <property type="match status" value="1"/>
</dbReference>
<dbReference type="GO" id="GO:0051539">
    <property type="term" value="F:4 iron, 4 sulfur cluster binding"/>
    <property type="evidence" value="ECO:0007669"/>
    <property type="project" value="UniProtKB-KW"/>
</dbReference>
<evidence type="ECO:0000256" key="5">
    <source>
        <dbReference type="ARBA" id="ARBA00023004"/>
    </source>
</evidence>
<dbReference type="SMART" id="SM00729">
    <property type="entry name" value="Elp3"/>
    <property type="match status" value="1"/>
</dbReference>
<dbReference type="Pfam" id="PF04055">
    <property type="entry name" value="Radical_SAM"/>
    <property type="match status" value="1"/>
</dbReference>
<dbReference type="GeneID" id="9751238"/>
<dbReference type="Pfam" id="PF13186">
    <property type="entry name" value="SPASM"/>
    <property type="match status" value="1"/>
</dbReference>
<dbReference type="Gene3D" id="3.20.20.70">
    <property type="entry name" value="Aldolase class I"/>
    <property type="match status" value="1"/>
</dbReference>
<dbReference type="InterPro" id="IPR023885">
    <property type="entry name" value="4Fe4S-binding_SPASM_dom"/>
</dbReference>
<dbReference type="InterPro" id="IPR058240">
    <property type="entry name" value="rSAM_sf"/>
</dbReference>
<name>E1QTL2_VULDI</name>
<gene>
    <name evidence="8" type="ordered locus">Vdis_0321</name>
</gene>
<sequence>MINITNLVVGSGTVSLSIKGHDYVKSDREFTDISRPLIFWNITYRCNLKCIHCYINAIQGLSRDELTTEEALRVVDDAHELRTPLLIISGGEPLIREDITEVMRRANEYGIKISLSTNGTLITRDWALKLKELNVQYVGISIDSPIPEIHDRIRGITGAWDLAIKGIKNVMEVGIPVGIRTTVTKLNIDHAPEVVELAHKLGISRVAFYHLVPSGRGRGIINLLPSPEQLLRFLMRLIDVAKRYPDVEVLTVDNPADGIVASLLASSDEGEFMSKLRLVGRMGACSAGRKVVSIYPNGDVYPCQFFNDRPMGNVRKERLTEIWLRPRVNTELVIRLRERNYGDSPCMRCPYLRYCGGCRVRAGVLNNDVWSMDPLCTMNSLLRLWRLGEVDLKPWQVRIMREFEESMNISLIK</sequence>
<comment type="cofactor">
    <cofactor evidence="1">
        <name>[4Fe-4S] cluster</name>
        <dbReference type="ChEBI" id="CHEBI:49883"/>
    </cofactor>
</comment>
<dbReference type="InterPro" id="IPR007197">
    <property type="entry name" value="rSAM"/>
</dbReference>
<dbReference type="SFLD" id="SFLDG01387">
    <property type="entry name" value="BtrN-like_SPASM_domain_contain"/>
    <property type="match status" value="1"/>
</dbReference>
<dbReference type="CDD" id="cd21123">
    <property type="entry name" value="SPASM_MftC-like"/>
    <property type="match status" value="1"/>
</dbReference>
<dbReference type="AlphaFoldDB" id="E1QTL2"/>
<keyword evidence="9" id="KW-1185">Reference proteome</keyword>
<reference evidence="8 9" key="1">
    <citation type="journal article" date="2010" name="Stand. Genomic Sci.">
        <title>Complete genome sequence of Vulcanisaeta distributa type strain (IC-017).</title>
        <authorList>
            <person name="Mavromatis K."/>
            <person name="Sikorski J."/>
            <person name="Pabst E."/>
            <person name="Teshima H."/>
            <person name="Lapidus A."/>
            <person name="Lucas S."/>
            <person name="Nolan M."/>
            <person name="Glavina Del Rio T."/>
            <person name="Cheng J.F."/>
            <person name="Bruce D."/>
            <person name="Goodwin L."/>
            <person name="Pitluck S."/>
            <person name="Liolios K."/>
            <person name="Ivanova N."/>
            <person name="Mikhailova N."/>
            <person name="Pati A."/>
            <person name="Chen A."/>
            <person name="Palaniappan K."/>
            <person name="Land M."/>
            <person name="Hauser L."/>
            <person name="Chang Y.J."/>
            <person name="Jeffries C.D."/>
            <person name="Rohde M."/>
            <person name="Spring S."/>
            <person name="Goker M."/>
            <person name="Wirth R."/>
            <person name="Woyke T."/>
            <person name="Bristow J."/>
            <person name="Eisen J.A."/>
            <person name="Markowitz V."/>
            <person name="Hugenholtz P."/>
            <person name="Klenk H.P."/>
            <person name="Kyrpides N.C."/>
        </authorList>
    </citation>
    <scope>NUCLEOTIDE SEQUENCE [LARGE SCALE GENOMIC DNA]</scope>
    <source>
        <strain evidence="9">DSM 14429 / JCM 11212 / NBRC 100878 / IC-017</strain>
    </source>
</reference>
<dbReference type="InterPro" id="IPR013785">
    <property type="entry name" value="Aldolase_TIM"/>
</dbReference>
<dbReference type="NCBIfam" id="TIGR04085">
    <property type="entry name" value="rSAM_more_4Fe4S"/>
    <property type="match status" value="1"/>
</dbReference>
<dbReference type="InterPro" id="IPR017200">
    <property type="entry name" value="PqqE-like"/>
</dbReference>
<dbReference type="PANTHER" id="PTHR11228">
    <property type="entry name" value="RADICAL SAM DOMAIN PROTEIN"/>
    <property type="match status" value="1"/>
</dbReference>
<dbReference type="PIRSF" id="PIRSF037420">
    <property type="entry name" value="PQQ_syn_pqqE"/>
    <property type="match status" value="1"/>
</dbReference>
<keyword evidence="6" id="KW-0411">Iron-sulfur</keyword>
<dbReference type="GO" id="GO:0046872">
    <property type="term" value="F:metal ion binding"/>
    <property type="evidence" value="ECO:0007669"/>
    <property type="project" value="UniProtKB-KW"/>
</dbReference>
<dbReference type="SFLD" id="SFLDS00029">
    <property type="entry name" value="Radical_SAM"/>
    <property type="match status" value="1"/>
</dbReference>
<dbReference type="InterPro" id="IPR006638">
    <property type="entry name" value="Elp3/MiaA/NifB-like_rSAM"/>
</dbReference>
<evidence type="ECO:0000256" key="1">
    <source>
        <dbReference type="ARBA" id="ARBA00001966"/>
    </source>
</evidence>
<evidence type="ECO:0000256" key="6">
    <source>
        <dbReference type="ARBA" id="ARBA00023014"/>
    </source>
</evidence>
<keyword evidence="2" id="KW-0004">4Fe-4S</keyword>
<accession>E1QTL2</accession>
<dbReference type="EMBL" id="CP002100">
    <property type="protein sequence ID" value="ADN49727.1"/>
    <property type="molecule type" value="Genomic_DNA"/>
</dbReference>
<dbReference type="RefSeq" id="WP_013335452.1">
    <property type="nucleotide sequence ID" value="NC_014537.1"/>
</dbReference>
<dbReference type="eggNOG" id="arCOG00940">
    <property type="taxonomic scope" value="Archaea"/>
</dbReference>